<protein>
    <submittedName>
        <fullName evidence="2">Uncharacterized protein</fullName>
    </submittedName>
</protein>
<evidence type="ECO:0000313" key="2">
    <source>
        <dbReference type="EMBL" id="ROT39105.1"/>
    </source>
</evidence>
<organism evidence="2 3">
    <name type="scientific">Sodiomyces alkalinus (strain CBS 110278 / VKM F-3762 / F11)</name>
    <name type="common">Alkaliphilic filamentous fungus</name>
    <dbReference type="NCBI Taxonomy" id="1314773"/>
    <lineage>
        <taxon>Eukaryota</taxon>
        <taxon>Fungi</taxon>
        <taxon>Dikarya</taxon>
        <taxon>Ascomycota</taxon>
        <taxon>Pezizomycotina</taxon>
        <taxon>Sordariomycetes</taxon>
        <taxon>Hypocreomycetidae</taxon>
        <taxon>Glomerellales</taxon>
        <taxon>Plectosphaerellaceae</taxon>
        <taxon>Sodiomyces</taxon>
    </lineage>
</organism>
<keyword evidence="1" id="KW-0812">Transmembrane</keyword>
<dbReference type="AlphaFoldDB" id="A0A3N2PXM9"/>
<accession>A0A3N2PXM9</accession>
<gene>
    <name evidence="2" type="ORF">SODALDRAFT_152247</name>
</gene>
<proteinExistence type="predicted"/>
<feature type="transmembrane region" description="Helical" evidence="1">
    <location>
        <begin position="77"/>
        <end position="97"/>
    </location>
</feature>
<evidence type="ECO:0000313" key="3">
    <source>
        <dbReference type="Proteomes" id="UP000272025"/>
    </source>
</evidence>
<keyword evidence="3" id="KW-1185">Reference proteome</keyword>
<dbReference type="EMBL" id="ML119054">
    <property type="protein sequence ID" value="ROT39105.1"/>
    <property type="molecule type" value="Genomic_DNA"/>
</dbReference>
<name>A0A3N2PXM9_SODAK</name>
<reference evidence="2 3" key="1">
    <citation type="journal article" date="2018" name="Mol. Ecol.">
        <title>The obligate alkalophilic soda-lake fungus Sodiomyces alkalinus has shifted to a protein diet.</title>
        <authorList>
            <person name="Grum-Grzhimaylo A.A."/>
            <person name="Falkoski D.L."/>
            <person name="van den Heuvel J."/>
            <person name="Valero-Jimenez C.A."/>
            <person name="Min B."/>
            <person name="Choi I.G."/>
            <person name="Lipzen A."/>
            <person name="Daum C.G."/>
            <person name="Aanen D.K."/>
            <person name="Tsang A."/>
            <person name="Henrissat B."/>
            <person name="Bilanenko E.N."/>
            <person name="de Vries R.P."/>
            <person name="van Kan J.A.L."/>
            <person name="Grigoriev I.V."/>
            <person name="Debets A.J.M."/>
        </authorList>
    </citation>
    <scope>NUCLEOTIDE SEQUENCE [LARGE SCALE GENOMIC DNA]</scope>
    <source>
        <strain evidence="2 3">F11</strain>
    </source>
</reference>
<keyword evidence="1" id="KW-0472">Membrane</keyword>
<sequence length="113" mass="12919">MAQIPGYYLPIVCDIYQPMLFLRLPLNSALSKPAEVSIDRKLTQRTNVCCNTEHLTCHEVVDLWQTLQTTEKETSHVAMSLGSLFSSSFLFFLGSLLPTTPSTKYSYYFRLLF</sequence>
<evidence type="ECO:0000256" key="1">
    <source>
        <dbReference type="SAM" id="Phobius"/>
    </source>
</evidence>
<dbReference type="GeneID" id="39575350"/>
<dbReference type="RefSeq" id="XP_028466911.1">
    <property type="nucleotide sequence ID" value="XM_028606872.1"/>
</dbReference>
<keyword evidence="1" id="KW-1133">Transmembrane helix</keyword>
<dbReference type="Proteomes" id="UP000272025">
    <property type="component" value="Unassembled WGS sequence"/>
</dbReference>